<gene>
    <name evidence="2" type="ORF">ABT39_MTgene774</name>
</gene>
<feature type="transmembrane region" description="Helical" evidence="1">
    <location>
        <begin position="26"/>
        <end position="47"/>
    </location>
</feature>
<reference evidence="2" key="1">
    <citation type="journal article" date="2015" name="Genome Biol. Evol.">
        <title>Organellar Genomes of White Spruce (Picea glauca): Assembly and Annotation.</title>
        <authorList>
            <person name="Jackman S.D."/>
            <person name="Warren R.L."/>
            <person name="Gibb E.A."/>
            <person name="Vandervalk B.P."/>
            <person name="Mohamadi H."/>
            <person name="Chu J."/>
            <person name="Raymond A."/>
            <person name="Pleasance S."/>
            <person name="Coope R."/>
            <person name="Wildung M.R."/>
            <person name="Ritland C.E."/>
            <person name="Bousquet J."/>
            <person name="Jones S.J."/>
            <person name="Bohlmann J."/>
            <person name="Birol I."/>
        </authorList>
    </citation>
    <scope>NUCLEOTIDE SEQUENCE [LARGE SCALE GENOMIC DNA]</scope>
    <source>
        <tissue evidence="2">Flushing bud</tissue>
    </source>
</reference>
<geneLocation type="mitochondrion" evidence="2"/>
<keyword evidence="1" id="KW-0812">Transmembrane</keyword>
<keyword evidence="2" id="KW-0496">Mitochondrion</keyword>
<proteinExistence type="predicted"/>
<evidence type="ECO:0000256" key="1">
    <source>
        <dbReference type="SAM" id="Phobius"/>
    </source>
</evidence>
<sequence length="77" mass="9450">MELQLIWVLLMLHIKHNHQNRLYNHLLLMLLMMLALLLDQLLLAFDLDLQYKIIRRILSIMQWMEQLLIYLQHQQAS</sequence>
<keyword evidence="1" id="KW-1133">Transmembrane helix</keyword>
<evidence type="ECO:0000313" key="2">
    <source>
        <dbReference type="EMBL" id="KUM50928.1"/>
    </source>
</evidence>
<accession>A0A117NJ33</accession>
<dbReference type="EMBL" id="LKAM01000001">
    <property type="protein sequence ID" value="KUM50928.1"/>
    <property type="molecule type" value="Genomic_DNA"/>
</dbReference>
<organism evidence="2">
    <name type="scientific">Picea glauca</name>
    <name type="common">White spruce</name>
    <name type="synonym">Pinus glauca</name>
    <dbReference type="NCBI Taxonomy" id="3330"/>
    <lineage>
        <taxon>Eukaryota</taxon>
        <taxon>Viridiplantae</taxon>
        <taxon>Streptophyta</taxon>
        <taxon>Embryophyta</taxon>
        <taxon>Tracheophyta</taxon>
        <taxon>Spermatophyta</taxon>
        <taxon>Pinopsida</taxon>
        <taxon>Pinidae</taxon>
        <taxon>Conifers I</taxon>
        <taxon>Pinales</taxon>
        <taxon>Pinaceae</taxon>
        <taxon>Picea</taxon>
    </lineage>
</organism>
<name>A0A117NJ33_PICGL</name>
<comment type="caution">
    <text evidence="2">The sequence shown here is derived from an EMBL/GenBank/DDBJ whole genome shotgun (WGS) entry which is preliminary data.</text>
</comment>
<keyword evidence="1" id="KW-0472">Membrane</keyword>
<dbReference type="AlphaFoldDB" id="A0A117NJ33"/>
<protein>
    <submittedName>
        <fullName evidence="2">Uncharacterized protein</fullName>
    </submittedName>
</protein>